<dbReference type="Proteomes" id="UP000256964">
    <property type="component" value="Unassembled WGS sequence"/>
</dbReference>
<proteinExistence type="inferred from homology"/>
<sequence>MSKPAEATTEGLKAISQWVNIYLENNGNKDMKLQSIELSYGHLYSVQGRRQDRRGRSVRWGSNTGTTGEFSLVDPAKDDKQIRRFYFDSPYNESMNTWTISGTNDE</sequence>
<dbReference type="STRING" id="139420.A0A371DBC8"/>
<comment type="similarity">
    <text evidence="1">Belongs to the aegerolysin family.</text>
</comment>
<dbReference type="EMBL" id="KZ857402">
    <property type="protein sequence ID" value="RDX49851.1"/>
    <property type="molecule type" value="Genomic_DNA"/>
</dbReference>
<gene>
    <name evidence="2" type="ORF">OH76DRAFT_1482675</name>
</gene>
<accession>A0A371DBC8</accession>
<organism evidence="2 3">
    <name type="scientific">Lentinus brumalis</name>
    <dbReference type="NCBI Taxonomy" id="2498619"/>
    <lineage>
        <taxon>Eukaryota</taxon>
        <taxon>Fungi</taxon>
        <taxon>Dikarya</taxon>
        <taxon>Basidiomycota</taxon>
        <taxon>Agaricomycotina</taxon>
        <taxon>Agaricomycetes</taxon>
        <taxon>Polyporales</taxon>
        <taxon>Polyporaceae</taxon>
        <taxon>Lentinus</taxon>
    </lineage>
</organism>
<keyword evidence="3" id="KW-1185">Reference proteome</keyword>
<evidence type="ECO:0000313" key="2">
    <source>
        <dbReference type="EMBL" id="RDX49851.1"/>
    </source>
</evidence>
<protein>
    <submittedName>
        <fullName evidence="2">Uncharacterized protein</fullName>
    </submittedName>
</protein>
<dbReference type="Gene3D" id="2.60.270.50">
    <property type="match status" value="1"/>
</dbReference>
<evidence type="ECO:0000256" key="1">
    <source>
        <dbReference type="ARBA" id="ARBA00010795"/>
    </source>
</evidence>
<reference evidence="2 3" key="1">
    <citation type="journal article" date="2018" name="Biotechnol. Biofuels">
        <title>Integrative visual omics of the white-rot fungus Polyporus brumalis exposes the biotechnological potential of its oxidative enzymes for delignifying raw plant biomass.</title>
        <authorList>
            <person name="Miyauchi S."/>
            <person name="Rancon A."/>
            <person name="Drula E."/>
            <person name="Hage H."/>
            <person name="Chaduli D."/>
            <person name="Favel A."/>
            <person name="Grisel S."/>
            <person name="Henrissat B."/>
            <person name="Herpoel-Gimbert I."/>
            <person name="Ruiz-Duenas F.J."/>
            <person name="Chevret D."/>
            <person name="Hainaut M."/>
            <person name="Lin J."/>
            <person name="Wang M."/>
            <person name="Pangilinan J."/>
            <person name="Lipzen A."/>
            <person name="Lesage-Meessen L."/>
            <person name="Navarro D."/>
            <person name="Riley R."/>
            <person name="Grigoriev I.V."/>
            <person name="Zhou S."/>
            <person name="Raouche S."/>
            <person name="Rosso M.N."/>
        </authorList>
    </citation>
    <scope>NUCLEOTIDE SEQUENCE [LARGE SCALE GENOMIC DNA]</scope>
    <source>
        <strain evidence="2 3">BRFM 1820</strain>
    </source>
</reference>
<dbReference type="InterPro" id="IPR009413">
    <property type="entry name" value="Aegerolysin-typ"/>
</dbReference>
<name>A0A371DBC8_9APHY</name>
<dbReference type="GO" id="GO:0019836">
    <property type="term" value="P:symbiont-mediated hemolysis of host erythrocyte"/>
    <property type="evidence" value="ECO:0007669"/>
    <property type="project" value="InterPro"/>
</dbReference>
<dbReference type="AlphaFoldDB" id="A0A371DBC8"/>
<dbReference type="Pfam" id="PF06355">
    <property type="entry name" value="Aegerolysin"/>
    <property type="match status" value="1"/>
</dbReference>
<evidence type="ECO:0000313" key="3">
    <source>
        <dbReference type="Proteomes" id="UP000256964"/>
    </source>
</evidence>